<evidence type="ECO:0000313" key="2">
    <source>
        <dbReference type="Proteomes" id="UP000005953"/>
    </source>
</evidence>
<dbReference type="Pfam" id="PF14518">
    <property type="entry name" value="Haem_oxygenas_2"/>
    <property type="match status" value="1"/>
</dbReference>
<dbReference type="SUPFAM" id="SSF48613">
    <property type="entry name" value="Heme oxygenase-like"/>
    <property type="match status" value="1"/>
</dbReference>
<evidence type="ECO:0000313" key="1">
    <source>
        <dbReference type="EMBL" id="EAR10705.1"/>
    </source>
</evidence>
<name>A4BB92_9GAMM</name>
<keyword evidence="2" id="KW-1185">Reference proteome</keyword>
<sequence>MNAPATLTTPDMNEQAQQCLQKLMRVWFDFERQVGRVPIIQRLERGTFTQDDYQRLLCHLRQQVIEGGRWISRSASSFERDYLDVRSLVIGHAKDEHQDYQMLEQDYLRAGGSEDTIQTQVANLGTEALHSFLMHRASLPNPIDMIGAMWMIEGLGQKMAGSWADRIDEAVPTTPPCTQFMRYHAENDEQHMNKLYAMLDRVCRTDADGLRIVKTARVVGRLYALQLEEVDHDDTL</sequence>
<comment type="caution">
    <text evidence="1">The sequence shown here is derived from an EMBL/GenBank/DDBJ whole genome shotgun (WGS) entry which is preliminary data.</text>
</comment>
<dbReference type="EMBL" id="AAOE01000003">
    <property type="protein sequence ID" value="EAR10705.1"/>
    <property type="molecule type" value="Genomic_DNA"/>
</dbReference>
<organism evidence="1 2">
    <name type="scientific">Reinekea blandensis MED297</name>
    <dbReference type="NCBI Taxonomy" id="314283"/>
    <lineage>
        <taxon>Bacteria</taxon>
        <taxon>Pseudomonadati</taxon>
        <taxon>Pseudomonadota</taxon>
        <taxon>Gammaproteobacteria</taxon>
        <taxon>Oceanospirillales</taxon>
        <taxon>Saccharospirillaceae</taxon>
        <taxon>Reinekea</taxon>
    </lineage>
</organism>
<protein>
    <recommendedName>
        <fullName evidence="3">3-oxoacyl-(Acyl carrier protein) synthase</fullName>
    </recommendedName>
</protein>
<dbReference type="InterPro" id="IPR016084">
    <property type="entry name" value="Haem_Oase-like_multi-hlx"/>
</dbReference>
<dbReference type="STRING" id="314283.MED297_11835"/>
<accession>A4BB92</accession>
<gene>
    <name evidence="1" type="ORF">MED297_11835</name>
</gene>
<evidence type="ECO:0008006" key="3">
    <source>
        <dbReference type="Google" id="ProtNLM"/>
    </source>
</evidence>
<dbReference type="HOGENOM" id="CLU_1145580_0_0_6"/>
<dbReference type="RefSeq" id="WP_008042017.1">
    <property type="nucleotide sequence ID" value="NZ_CH724149.1"/>
</dbReference>
<reference evidence="1 2" key="1">
    <citation type="submission" date="2006-02" db="EMBL/GenBank/DDBJ databases">
        <authorList>
            <person name="Pinhassi J."/>
            <person name="Pedros-Alio C."/>
            <person name="Ferriera S."/>
            <person name="Johnson J."/>
            <person name="Kravitz S."/>
            <person name="Halpern A."/>
            <person name="Remington K."/>
            <person name="Beeson K."/>
            <person name="Tran B."/>
            <person name="Rogers Y.-H."/>
            <person name="Friedman R."/>
            <person name="Venter J.C."/>
        </authorList>
    </citation>
    <scope>NUCLEOTIDE SEQUENCE [LARGE SCALE GENOMIC DNA]</scope>
    <source>
        <strain evidence="1 2">MED297</strain>
    </source>
</reference>
<proteinExistence type="predicted"/>
<dbReference type="Proteomes" id="UP000005953">
    <property type="component" value="Unassembled WGS sequence"/>
</dbReference>
<dbReference type="AlphaFoldDB" id="A4BB92"/>
<dbReference type="Gene3D" id="1.20.910.10">
    <property type="entry name" value="Heme oxygenase-like"/>
    <property type="match status" value="1"/>
</dbReference>